<gene>
    <name evidence="1" type="ORF">J2Y00_001692</name>
</gene>
<reference evidence="1" key="1">
    <citation type="submission" date="2023-07" db="EMBL/GenBank/DDBJ databases">
        <title>Sorghum-associated microbial communities from plants grown in Nebraska, USA.</title>
        <authorList>
            <person name="Schachtman D."/>
        </authorList>
    </citation>
    <scope>NUCLEOTIDE SEQUENCE</scope>
    <source>
        <strain evidence="1">BE330</strain>
    </source>
</reference>
<organism evidence="1 2">
    <name type="scientific">Deinococcus soli</name>
    <name type="common">ex Cha et al. 2016</name>
    <dbReference type="NCBI Taxonomy" id="1309411"/>
    <lineage>
        <taxon>Bacteria</taxon>
        <taxon>Thermotogati</taxon>
        <taxon>Deinococcota</taxon>
        <taxon>Deinococci</taxon>
        <taxon>Deinococcales</taxon>
        <taxon>Deinococcaceae</taxon>
        <taxon>Deinococcus</taxon>
    </lineage>
</organism>
<name>A0AAE3XBY6_9DEIO</name>
<protein>
    <submittedName>
        <fullName evidence="1">Uncharacterized protein</fullName>
    </submittedName>
</protein>
<dbReference type="Proteomes" id="UP001185331">
    <property type="component" value="Unassembled WGS sequence"/>
</dbReference>
<dbReference type="EMBL" id="JAVDQK010000004">
    <property type="protein sequence ID" value="MDR6218129.1"/>
    <property type="molecule type" value="Genomic_DNA"/>
</dbReference>
<comment type="caution">
    <text evidence="1">The sequence shown here is derived from an EMBL/GenBank/DDBJ whole genome shotgun (WGS) entry which is preliminary data.</text>
</comment>
<accession>A0AAE3XBY6</accession>
<sequence>MLPVSDPLTPATPAPRPLTIGARVERLLATFTQLTLMDIARALDSSPQNISTILAGLVKDGRAEREYISRPCVRQGQHTRVYGYTLIVTGPLRNTRRAPRLTKRAQTTAALSLNLSDPLEIACLHVIHRTLRGPLHTILPEWSDTERTEHLSLLLISAARAVYSHAHQDPDLTVKLRHDPRRAPHFTFTTAHGTLDVHLDTLMRRLLHTDSRSPHPHPGTLDLLRQSRHHLDARSAYSHAVTTDPHLATEITRYARYPAVFLHLKAQGTYHSRRDLHRTTEHHLDRRHARTATPPVAFAAATALSA</sequence>
<evidence type="ECO:0000313" key="1">
    <source>
        <dbReference type="EMBL" id="MDR6218129.1"/>
    </source>
</evidence>
<proteinExistence type="predicted"/>
<dbReference type="RefSeq" id="WP_309854181.1">
    <property type="nucleotide sequence ID" value="NZ_JAVDQJ010000004.1"/>
</dbReference>
<evidence type="ECO:0000313" key="2">
    <source>
        <dbReference type="Proteomes" id="UP001185331"/>
    </source>
</evidence>
<dbReference type="AlphaFoldDB" id="A0AAE3XBY6"/>